<dbReference type="PROSITE" id="PS50931">
    <property type="entry name" value="HTH_LYSR"/>
    <property type="match status" value="1"/>
</dbReference>
<accession>A0A2N7EL86</accession>
<dbReference type="SUPFAM" id="SSF53850">
    <property type="entry name" value="Periplasmic binding protein-like II"/>
    <property type="match status" value="1"/>
</dbReference>
<dbReference type="EMBL" id="PIFK01000047">
    <property type="protein sequence ID" value="PTP27492.1"/>
    <property type="molecule type" value="Genomic_DNA"/>
</dbReference>
<organism evidence="6 7">
    <name type="scientific">Vibrio splendidus</name>
    <dbReference type="NCBI Taxonomy" id="29497"/>
    <lineage>
        <taxon>Bacteria</taxon>
        <taxon>Pseudomonadati</taxon>
        <taxon>Pseudomonadota</taxon>
        <taxon>Gammaproteobacteria</taxon>
        <taxon>Vibrionales</taxon>
        <taxon>Vibrionaceae</taxon>
        <taxon>Vibrio</taxon>
    </lineage>
</organism>
<dbReference type="SUPFAM" id="SSF46785">
    <property type="entry name" value="Winged helix' DNA-binding domain"/>
    <property type="match status" value="1"/>
</dbReference>
<dbReference type="InterPro" id="IPR036390">
    <property type="entry name" value="WH_DNA-bd_sf"/>
</dbReference>
<evidence type="ECO:0000256" key="4">
    <source>
        <dbReference type="ARBA" id="ARBA00023163"/>
    </source>
</evidence>
<gene>
    <name evidence="6" type="ORF">CWO07_19775</name>
</gene>
<dbReference type="GO" id="GO:0003700">
    <property type="term" value="F:DNA-binding transcription factor activity"/>
    <property type="evidence" value="ECO:0007669"/>
    <property type="project" value="InterPro"/>
</dbReference>
<evidence type="ECO:0000256" key="1">
    <source>
        <dbReference type="ARBA" id="ARBA00009437"/>
    </source>
</evidence>
<keyword evidence="3" id="KW-0238">DNA-binding</keyword>
<dbReference type="AlphaFoldDB" id="A0A2N7EL86"/>
<dbReference type="Gene3D" id="1.10.10.10">
    <property type="entry name" value="Winged helix-like DNA-binding domain superfamily/Winged helix DNA-binding domain"/>
    <property type="match status" value="1"/>
</dbReference>
<dbReference type="InterPro" id="IPR050176">
    <property type="entry name" value="LTTR"/>
</dbReference>
<evidence type="ECO:0000259" key="5">
    <source>
        <dbReference type="PROSITE" id="PS50931"/>
    </source>
</evidence>
<dbReference type="Gene3D" id="3.40.190.10">
    <property type="entry name" value="Periplasmic binding protein-like II"/>
    <property type="match status" value="2"/>
</dbReference>
<dbReference type="GO" id="GO:0003677">
    <property type="term" value="F:DNA binding"/>
    <property type="evidence" value="ECO:0007669"/>
    <property type="project" value="UniProtKB-KW"/>
</dbReference>
<keyword evidence="2" id="KW-0805">Transcription regulation</keyword>
<feature type="domain" description="HTH lysR-type" evidence="5">
    <location>
        <begin position="6"/>
        <end position="63"/>
    </location>
</feature>
<dbReference type="PANTHER" id="PTHR30579:SF7">
    <property type="entry name" value="HTH-TYPE TRANSCRIPTIONAL REGULATOR LRHA-RELATED"/>
    <property type="match status" value="1"/>
</dbReference>
<evidence type="ECO:0000256" key="3">
    <source>
        <dbReference type="ARBA" id="ARBA00023125"/>
    </source>
</evidence>
<sequence length="291" mass="32265">MKETTLDLQALKTFVLGMELKSFVLAAKQQHKSTSAVSAHLKKLEMQTNSTLVRKEGRNLLPTEQGEHLLIYAKKMLALNDEVIETLRCIDLEGSVVVGLQEDFAAGIITECLGRFSRINEQVQLNTMIEKYKVLISSVQDGSLDLAVTWQGNTTTPYSDLISHAKIEWIASPDFPLALYLAQKKPLPLVMVEPNCLFKQKAIEALNSSGIRWKVVYQSQSLSGIWPAVNAGLGITARTSISCPTTLNVIDKALPEMGNIGVQIHRTQEATNNVRARLTEIITSEINEKYN</sequence>
<dbReference type="InterPro" id="IPR036388">
    <property type="entry name" value="WH-like_DNA-bd_sf"/>
</dbReference>
<proteinExistence type="inferred from homology"/>
<reference evidence="6 7" key="1">
    <citation type="submission" date="2017-11" db="EMBL/GenBank/DDBJ databases">
        <title>Population delineation of vibrios coincides with oyster pathogenicity.</title>
        <authorList>
            <person name="Bruto M."/>
            <person name="Labreuche Y."/>
            <person name="James A."/>
            <person name="Piel D."/>
            <person name="Chenivesse S."/>
            <person name="Petton B."/>
            <person name="Polz M.F."/>
            <person name="Le Roux F."/>
        </authorList>
    </citation>
    <scope>NUCLEOTIDE SEQUENCE [LARGE SCALE GENOMIC DNA]</scope>
    <source>
        <strain evidence="6 7">FF_144</strain>
    </source>
</reference>
<dbReference type="InterPro" id="IPR000847">
    <property type="entry name" value="LysR_HTH_N"/>
</dbReference>
<protein>
    <submittedName>
        <fullName evidence="6">LysR family transcriptional regulator</fullName>
    </submittedName>
</protein>
<comment type="similarity">
    <text evidence="1">Belongs to the LysR transcriptional regulatory family.</text>
</comment>
<dbReference type="Proteomes" id="UP000244197">
    <property type="component" value="Unassembled WGS sequence"/>
</dbReference>
<comment type="caution">
    <text evidence="6">The sequence shown here is derived from an EMBL/GenBank/DDBJ whole genome shotgun (WGS) entry which is preliminary data.</text>
</comment>
<dbReference type="InterPro" id="IPR005119">
    <property type="entry name" value="LysR_subst-bd"/>
</dbReference>
<evidence type="ECO:0000313" key="7">
    <source>
        <dbReference type="Proteomes" id="UP000244197"/>
    </source>
</evidence>
<evidence type="ECO:0000313" key="6">
    <source>
        <dbReference type="EMBL" id="PTP27492.1"/>
    </source>
</evidence>
<dbReference type="Pfam" id="PF03466">
    <property type="entry name" value="LysR_substrate"/>
    <property type="match status" value="1"/>
</dbReference>
<keyword evidence="4" id="KW-0804">Transcription</keyword>
<dbReference type="PANTHER" id="PTHR30579">
    <property type="entry name" value="TRANSCRIPTIONAL REGULATOR"/>
    <property type="match status" value="1"/>
</dbReference>
<evidence type="ECO:0000256" key="2">
    <source>
        <dbReference type="ARBA" id="ARBA00023015"/>
    </source>
</evidence>
<dbReference type="RefSeq" id="WP_017089678.1">
    <property type="nucleotide sequence ID" value="NZ_MCVV02000002.1"/>
</dbReference>
<name>A0A2N7EL86_VIBSP</name>
<dbReference type="Pfam" id="PF00126">
    <property type="entry name" value="HTH_1"/>
    <property type="match status" value="1"/>
</dbReference>